<dbReference type="Pfam" id="PF13577">
    <property type="entry name" value="SnoaL_4"/>
    <property type="match status" value="1"/>
</dbReference>
<dbReference type="OrthoDB" id="5208229at2759"/>
<name>A0A2B7Y9N5_9EURO</name>
<evidence type="ECO:0000313" key="2">
    <source>
        <dbReference type="EMBL" id="PGH17317.1"/>
    </source>
</evidence>
<dbReference type="Gene3D" id="3.10.450.50">
    <property type="match status" value="1"/>
</dbReference>
<comment type="caution">
    <text evidence="2">The sequence shown here is derived from an EMBL/GenBank/DDBJ whole genome shotgun (WGS) entry which is preliminary data.</text>
</comment>
<dbReference type="EMBL" id="PDNB01000011">
    <property type="protein sequence ID" value="PGH17317.1"/>
    <property type="molecule type" value="Genomic_DNA"/>
</dbReference>
<dbReference type="AlphaFoldDB" id="A0A2B7Y9N5"/>
<feature type="domain" description="SnoaL-like" evidence="1">
    <location>
        <begin position="9"/>
        <end position="82"/>
    </location>
</feature>
<dbReference type="InterPro" id="IPR032710">
    <property type="entry name" value="NTF2-like_dom_sf"/>
</dbReference>
<protein>
    <recommendedName>
        <fullName evidence="1">SnoaL-like domain-containing protein</fullName>
    </recommendedName>
</protein>
<dbReference type="Proteomes" id="UP000223968">
    <property type="component" value="Unassembled WGS sequence"/>
</dbReference>
<reference evidence="2 3" key="1">
    <citation type="submission" date="2017-10" db="EMBL/GenBank/DDBJ databases">
        <title>Comparative genomics in systemic dimorphic fungi from Ajellomycetaceae.</title>
        <authorList>
            <person name="Munoz J.F."/>
            <person name="Mcewen J.G."/>
            <person name="Clay O.K."/>
            <person name="Cuomo C.A."/>
        </authorList>
    </citation>
    <scope>NUCLEOTIDE SEQUENCE [LARGE SCALE GENOMIC DNA]</scope>
    <source>
        <strain evidence="2 3">UAMH5409</strain>
    </source>
</reference>
<proteinExistence type="predicted"/>
<dbReference type="SUPFAM" id="SSF54427">
    <property type="entry name" value="NTF2-like"/>
    <property type="match status" value="1"/>
</dbReference>
<accession>A0A2B7Y9N5</accession>
<sequence>MASYQVMDYLLDRANIHDVVTKMTEHFNTQQWDKLVDEVFAENFVTDLSAYFGTPVRHLTGKETAAHWKDVVEALGGELIHIVSTCVKPPSPSTAALFLFMSAAGPNHINFQPP</sequence>
<evidence type="ECO:0000259" key="1">
    <source>
        <dbReference type="Pfam" id="PF13577"/>
    </source>
</evidence>
<organism evidence="2 3">
    <name type="scientific">Helicocarpus griseus UAMH5409</name>
    <dbReference type="NCBI Taxonomy" id="1447875"/>
    <lineage>
        <taxon>Eukaryota</taxon>
        <taxon>Fungi</taxon>
        <taxon>Dikarya</taxon>
        <taxon>Ascomycota</taxon>
        <taxon>Pezizomycotina</taxon>
        <taxon>Eurotiomycetes</taxon>
        <taxon>Eurotiomycetidae</taxon>
        <taxon>Onygenales</taxon>
        <taxon>Ajellomycetaceae</taxon>
        <taxon>Helicocarpus</taxon>
    </lineage>
</organism>
<gene>
    <name evidence="2" type="ORF">AJ79_01201</name>
</gene>
<dbReference type="InterPro" id="IPR037401">
    <property type="entry name" value="SnoaL-like"/>
</dbReference>
<evidence type="ECO:0000313" key="3">
    <source>
        <dbReference type="Proteomes" id="UP000223968"/>
    </source>
</evidence>
<keyword evidence="3" id="KW-1185">Reference proteome</keyword>